<keyword evidence="2" id="KW-1185">Reference proteome</keyword>
<dbReference type="EMBL" id="JAUQSZ010000008">
    <property type="protein sequence ID" value="MDO7843260.1"/>
    <property type="molecule type" value="Genomic_DNA"/>
</dbReference>
<evidence type="ECO:0000313" key="2">
    <source>
        <dbReference type="Proteomes" id="UP001176468"/>
    </source>
</evidence>
<reference evidence="1" key="1">
    <citation type="submission" date="2023-07" db="EMBL/GenBank/DDBJ databases">
        <authorList>
            <person name="Kim M.K."/>
        </authorList>
    </citation>
    <scope>NUCLEOTIDE SEQUENCE</scope>
    <source>
        <strain evidence="1">CA1-15</strain>
    </source>
</reference>
<name>A0ABT9A1X9_9SPHN</name>
<accession>A0ABT9A1X9</accession>
<gene>
    <name evidence="1" type="ORF">Q5H94_13070</name>
</gene>
<proteinExistence type="predicted"/>
<sequence>MQDLTDRIIAFVESVGIAVREGPIAGETFMPGMAVRGGTLAIDRETLRWPGDLLHEAGHIAVTDPALRAGTTAVSTDPSEEMAAIAWSYAAARAMALDPALVFHDGGYKGGGGWIADAFASGGTIGVPMLVWYGMTTNDAFPAMKRWLR</sequence>
<protein>
    <submittedName>
        <fullName evidence="1">Uncharacterized protein</fullName>
    </submittedName>
</protein>
<comment type="caution">
    <text evidence="1">The sequence shown here is derived from an EMBL/GenBank/DDBJ whole genome shotgun (WGS) entry which is preliminary data.</text>
</comment>
<organism evidence="1 2">
    <name type="scientific">Sphingomonas immobilis</name>
    <dbReference type="NCBI Taxonomy" id="3063997"/>
    <lineage>
        <taxon>Bacteria</taxon>
        <taxon>Pseudomonadati</taxon>
        <taxon>Pseudomonadota</taxon>
        <taxon>Alphaproteobacteria</taxon>
        <taxon>Sphingomonadales</taxon>
        <taxon>Sphingomonadaceae</taxon>
        <taxon>Sphingomonas</taxon>
    </lineage>
</organism>
<dbReference type="Proteomes" id="UP001176468">
    <property type="component" value="Unassembled WGS sequence"/>
</dbReference>
<dbReference type="RefSeq" id="WP_304561713.1">
    <property type="nucleotide sequence ID" value="NZ_JAUQSZ010000008.1"/>
</dbReference>
<evidence type="ECO:0000313" key="1">
    <source>
        <dbReference type="EMBL" id="MDO7843260.1"/>
    </source>
</evidence>